<gene>
    <name evidence="3" type="ORF">ElyMa_006870400</name>
</gene>
<dbReference type="GO" id="GO:0098837">
    <property type="term" value="C:postsynaptic recycling endosome"/>
    <property type="evidence" value="ECO:0007669"/>
    <property type="project" value="TreeGrafter"/>
</dbReference>
<evidence type="ECO:0000256" key="1">
    <source>
        <dbReference type="SAM" id="MobiDB-lite"/>
    </source>
</evidence>
<dbReference type="EMBL" id="BMAT01013748">
    <property type="protein sequence ID" value="GFS19322.1"/>
    <property type="molecule type" value="Genomic_DNA"/>
</dbReference>
<organism evidence="3 4">
    <name type="scientific">Elysia marginata</name>
    <dbReference type="NCBI Taxonomy" id="1093978"/>
    <lineage>
        <taxon>Eukaryota</taxon>
        <taxon>Metazoa</taxon>
        <taxon>Spiralia</taxon>
        <taxon>Lophotrochozoa</taxon>
        <taxon>Mollusca</taxon>
        <taxon>Gastropoda</taxon>
        <taxon>Heterobranchia</taxon>
        <taxon>Euthyneura</taxon>
        <taxon>Panpulmonata</taxon>
        <taxon>Sacoglossa</taxon>
        <taxon>Placobranchoidea</taxon>
        <taxon>Plakobranchidae</taxon>
        <taxon>Elysia</taxon>
    </lineage>
</organism>
<dbReference type="Proteomes" id="UP000762676">
    <property type="component" value="Unassembled WGS sequence"/>
</dbReference>
<keyword evidence="2" id="KW-0472">Membrane</keyword>
<dbReference type="GO" id="GO:0098978">
    <property type="term" value="C:glutamatergic synapse"/>
    <property type="evidence" value="ECO:0007669"/>
    <property type="project" value="TreeGrafter"/>
</dbReference>
<evidence type="ECO:0000313" key="3">
    <source>
        <dbReference type="EMBL" id="GFS19322.1"/>
    </source>
</evidence>
<comment type="caution">
    <text evidence="3">The sequence shown here is derived from an EMBL/GenBank/DDBJ whole genome shotgun (WGS) entry which is preliminary data.</text>
</comment>
<feature type="region of interest" description="Disordered" evidence="1">
    <location>
        <begin position="112"/>
        <end position="134"/>
    </location>
</feature>
<dbReference type="AlphaFoldDB" id="A0AAV4J953"/>
<protein>
    <submittedName>
        <fullName evidence="3">GRIP1-associated protein 1</fullName>
    </submittedName>
</protein>
<proteinExistence type="predicted"/>
<keyword evidence="2" id="KW-1133">Transmembrane helix</keyword>
<name>A0AAV4J953_9GAST</name>
<accession>A0AAV4J953</accession>
<evidence type="ECO:0000256" key="2">
    <source>
        <dbReference type="SAM" id="Phobius"/>
    </source>
</evidence>
<sequence>MASSLSEDEFHRMQLQLIDLRTKNYEVDGKNKKLERDLFEVNEKLEQLEREYSKAKQALSKSKKAKDVEQLIQESDSLQRKLLSQEEEFRLQNQTLMTELATLVASNEELKKELEKSQSSNSGQSGESKDSVSQEEIRRLQAENAALQKNLKVVAEEVVIVVVVVVAAVVVVVVVVVVV</sequence>
<dbReference type="GO" id="GO:0099158">
    <property type="term" value="P:regulation of recycling endosome localization within postsynapse"/>
    <property type="evidence" value="ECO:0007669"/>
    <property type="project" value="TreeGrafter"/>
</dbReference>
<dbReference type="GO" id="GO:0098887">
    <property type="term" value="P:neurotransmitter receptor transport, endosome to postsynaptic membrane"/>
    <property type="evidence" value="ECO:0007669"/>
    <property type="project" value="TreeGrafter"/>
</dbReference>
<feature type="transmembrane region" description="Helical" evidence="2">
    <location>
        <begin position="158"/>
        <end position="178"/>
    </location>
</feature>
<evidence type="ECO:0000313" key="4">
    <source>
        <dbReference type="Proteomes" id="UP000762676"/>
    </source>
</evidence>
<dbReference type="GO" id="GO:0098998">
    <property type="term" value="C:extrinsic component of postsynaptic early endosome membrane"/>
    <property type="evidence" value="ECO:0007669"/>
    <property type="project" value="TreeGrafter"/>
</dbReference>
<keyword evidence="2" id="KW-0812">Transmembrane</keyword>
<dbReference type="GO" id="GO:1905244">
    <property type="term" value="P:regulation of modification of synaptic structure"/>
    <property type="evidence" value="ECO:0007669"/>
    <property type="project" value="TreeGrafter"/>
</dbReference>
<keyword evidence="4" id="KW-1185">Reference proteome</keyword>
<reference evidence="3 4" key="1">
    <citation type="journal article" date="2021" name="Elife">
        <title>Chloroplast acquisition without the gene transfer in kleptoplastic sea slugs, Plakobranchus ocellatus.</title>
        <authorList>
            <person name="Maeda T."/>
            <person name="Takahashi S."/>
            <person name="Yoshida T."/>
            <person name="Shimamura S."/>
            <person name="Takaki Y."/>
            <person name="Nagai Y."/>
            <person name="Toyoda A."/>
            <person name="Suzuki Y."/>
            <person name="Arimoto A."/>
            <person name="Ishii H."/>
            <person name="Satoh N."/>
            <person name="Nishiyama T."/>
            <person name="Hasebe M."/>
            <person name="Maruyama T."/>
            <person name="Minagawa J."/>
            <person name="Obokata J."/>
            <person name="Shigenobu S."/>
        </authorList>
    </citation>
    <scope>NUCLEOTIDE SEQUENCE [LARGE SCALE GENOMIC DNA]</scope>
</reference>
<dbReference type="GO" id="GO:0099152">
    <property type="term" value="P:regulation of neurotransmitter receptor transport, endosome to postsynaptic membrane"/>
    <property type="evidence" value="ECO:0007669"/>
    <property type="project" value="TreeGrafter"/>
</dbReference>
<dbReference type="Gene3D" id="1.10.287.1490">
    <property type="match status" value="1"/>
</dbReference>
<dbReference type="PANTHER" id="PTHR18978">
    <property type="entry name" value="GRIP-1 ASSOCIATED PROTEIN 1"/>
    <property type="match status" value="1"/>
</dbReference>
<dbReference type="PANTHER" id="PTHR18978:SF1">
    <property type="entry name" value="GRIP1-ASSOCIATED PROTEIN 1"/>
    <property type="match status" value="1"/>
</dbReference>
<dbReference type="InterPro" id="IPR026204">
    <property type="entry name" value="GRIPAP1"/>
</dbReference>
<feature type="compositionally biased region" description="Low complexity" evidence="1">
    <location>
        <begin position="117"/>
        <end position="126"/>
    </location>
</feature>